<evidence type="ECO:0000256" key="1">
    <source>
        <dbReference type="SAM" id="MobiDB-lite"/>
    </source>
</evidence>
<dbReference type="OrthoDB" id="120976at2759"/>
<keyword evidence="3" id="KW-1185">Reference proteome</keyword>
<evidence type="ECO:0000313" key="2">
    <source>
        <dbReference type="Ensembl" id="ENSNNAP00000023779.1"/>
    </source>
</evidence>
<feature type="region of interest" description="Disordered" evidence="1">
    <location>
        <begin position="565"/>
        <end position="612"/>
    </location>
</feature>
<dbReference type="PANTHER" id="PTHR46984:SF1">
    <property type="entry name" value="LEUCINE-RICH REPEAT-CONTAINING PROTEIN 71"/>
    <property type="match status" value="1"/>
</dbReference>
<feature type="region of interest" description="Disordered" evidence="1">
    <location>
        <begin position="388"/>
        <end position="486"/>
    </location>
</feature>
<gene>
    <name evidence="2" type="primary">LRRC71</name>
</gene>
<dbReference type="PANTHER" id="PTHR46984">
    <property type="entry name" value="LEUCINE-RICH REPEAT-CONTAINING PROTEIN 71"/>
    <property type="match status" value="1"/>
</dbReference>
<evidence type="ECO:0000313" key="3">
    <source>
        <dbReference type="Proteomes" id="UP000694559"/>
    </source>
</evidence>
<reference evidence="2" key="1">
    <citation type="submission" date="2025-08" db="UniProtKB">
        <authorList>
            <consortium name="Ensembl"/>
        </authorList>
    </citation>
    <scope>IDENTIFICATION</scope>
</reference>
<protein>
    <submittedName>
        <fullName evidence="2">Leucine rich repeat containing 71</fullName>
    </submittedName>
</protein>
<dbReference type="SUPFAM" id="SSF52047">
    <property type="entry name" value="RNI-like"/>
    <property type="match status" value="1"/>
</dbReference>
<dbReference type="Proteomes" id="UP000694559">
    <property type="component" value="Unplaced"/>
</dbReference>
<name>A0A8C6Y642_NAJNA</name>
<feature type="region of interest" description="Disordered" evidence="1">
    <location>
        <begin position="61"/>
        <end position="85"/>
    </location>
</feature>
<reference evidence="2" key="2">
    <citation type="submission" date="2025-09" db="UniProtKB">
        <authorList>
            <consortium name="Ensembl"/>
        </authorList>
    </citation>
    <scope>IDENTIFICATION</scope>
</reference>
<proteinExistence type="predicted"/>
<dbReference type="Ensembl" id="ENSNNAT00000024935.1">
    <property type="protein sequence ID" value="ENSNNAP00000023779.1"/>
    <property type="gene ID" value="ENSNNAG00000015656.1"/>
</dbReference>
<feature type="compositionally biased region" description="Basic and acidic residues" evidence="1">
    <location>
        <begin position="423"/>
        <end position="433"/>
    </location>
</feature>
<dbReference type="InterPro" id="IPR053040">
    <property type="entry name" value="LRR-containing_protein_71"/>
</dbReference>
<dbReference type="SMART" id="SM00368">
    <property type="entry name" value="LRR_RI"/>
    <property type="match status" value="4"/>
</dbReference>
<feature type="region of interest" description="Disordered" evidence="1">
    <location>
        <begin position="1"/>
        <end position="29"/>
    </location>
</feature>
<dbReference type="GeneTree" id="ENSGT00440000034367"/>
<organism evidence="2 3">
    <name type="scientific">Naja naja</name>
    <name type="common">Indian cobra</name>
    <dbReference type="NCBI Taxonomy" id="35670"/>
    <lineage>
        <taxon>Eukaryota</taxon>
        <taxon>Metazoa</taxon>
        <taxon>Chordata</taxon>
        <taxon>Craniata</taxon>
        <taxon>Vertebrata</taxon>
        <taxon>Euteleostomi</taxon>
        <taxon>Lepidosauria</taxon>
        <taxon>Squamata</taxon>
        <taxon>Bifurcata</taxon>
        <taxon>Unidentata</taxon>
        <taxon>Episquamata</taxon>
        <taxon>Toxicofera</taxon>
        <taxon>Serpentes</taxon>
        <taxon>Colubroidea</taxon>
        <taxon>Elapidae</taxon>
        <taxon>Elapinae</taxon>
        <taxon>Naja</taxon>
    </lineage>
</organism>
<feature type="compositionally biased region" description="Low complexity" evidence="1">
    <location>
        <begin position="212"/>
        <end position="222"/>
    </location>
</feature>
<dbReference type="Gene3D" id="3.80.10.10">
    <property type="entry name" value="Ribonuclease Inhibitor"/>
    <property type="match status" value="1"/>
</dbReference>
<feature type="compositionally biased region" description="Pro residues" evidence="1">
    <location>
        <begin position="128"/>
        <end position="141"/>
    </location>
</feature>
<dbReference type="AlphaFoldDB" id="A0A8C6Y642"/>
<feature type="compositionally biased region" description="Basic and acidic residues" evidence="1">
    <location>
        <begin position="388"/>
        <end position="401"/>
    </location>
</feature>
<accession>A0A8C6Y642</accession>
<dbReference type="InterPro" id="IPR032675">
    <property type="entry name" value="LRR_dom_sf"/>
</dbReference>
<dbReference type="OMA" id="ACHIANG"/>
<dbReference type="Pfam" id="PF13516">
    <property type="entry name" value="LRR_6"/>
    <property type="match status" value="3"/>
</dbReference>
<sequence length="612" mass="65079">MGKKGERGAKDKSAAQEEEARIAARRAEHGEEEYVCSGALEVDFPELCARAGLQEAPRVVARPHPPVGAPQEEAEGAVGPAGEQREALSALAQIQAKYAYFRPCVQVELEHDDPKTAREVFIRSECPRPAPRPSPPPPPPRSARLSAARRLEDRGEDAGGPGQESAGPRPPPGPAVSERAGGGAAGLSCSGQPGSVPPLQPLEGRPERPHLRLPAARAGRLRQPQVGAPTPGLGREGGGGRLGMGALLLLLPCRTFVLEGNPLPERSFYKLVSEESSLAHLSLRNNCIDDQAVLLIGQALSSLRSSNKNLVSINLSYNHITDAGATHLANGLRLNRSLLSLSLAHNQIGDEGALKLAEVLGPFALNHTEVVERRRLLLEKEALERGRLPQRHSELKSDRPASHASSTTIDKLQAAKGAKAVKKKEPTKKEEKGPVGGAAPTQPPAAPAAQAKKEDAKQSKKAAPPVDPKAKWAKGVKLGSKDKRSQVPEVEQILEPTEMMNPLLEPAEHREGQVFLQGNRVLIYLNLMRNHISENGLKAFLATVEYQVSRILPGGKGPTGLLRLSLADPAPRSSRPNLPGGAPRTGTGGQSSPLPRRLSPHGCKDGAQPSAH</sequence>
<feature type="region of interest" description="Disordered" evidence="1">
    <location>
        <begin position="122"/>
        <end position="238"/>
    </location>
</feature>
<dbReference type="InterPro" id="IPR001611">
    <property type="entry name" value="Leu-rich_rpt"/>
</dbReference>